<accession>A0ABV6DU57</accession>
<name>A0ABV6DU57_9BACL</name>
<feature type="transmembrane region" description="Helical" evidence="1">
    <location>
        <begin position="21"/>
        <end position="42"/>
    </location>
</feature>
<dbReference type="EMBL" id="JBHLWN010000111">
    <property type="protein sequence ID" value="MFC0216191.1"/>
    <property type="molecule type" value="Genomic_DNA"/>
</dbReference>
<proteinExistence type="predicted"/>
<feature type="transmembrane region" description="Helical" evidence="1">
    <location>
        <begin position="133"/>
        <end position="151"/>
    </location>
</feature>
<keyword evidence="1" id="KW-0812">Transmembrane</keyword>
<dbReference type="Proteomes" id="UP001589776">
    <property type="component" value="Unassembled WGS sequence"/>
</dbReference>
<keyword evidence="1" id="KW-0472">Membrane</keyword>
<keyword evidence="3" id="KW-1185">Reference proteome</keyword>
<reference evidence="2 3" key="1">
    <citation type="submission" date="2024-09" db="EMBL/GenBank/DDBJ databases">
        <authorList>
            <person name="Sun Q."/>
            <person name="Mori K."/>
        </authorList>
    </citation>
    <scope>NUCLEOTIDE SEQUENCE [LARGE SCALE GENOMIC DNA]</scope>
    <source>
        <strain evidence="2 3">CCM 7759</strain>
    </source>
</reference>
<evidence type="ECO:0000313" key="3">
    <source>
        <dbReference type="Proteomes" id="UP001589776"/>
    </source>
</evidence>
<evidence type="ECO:0000256" key="1">
    <source>
        <dbReference type="SAM" id="Phobius"/>
    </source>
</evidence>
<sequence length="199" mass="21683">MKHVQLPTLLHDVFGKEQRPAVILLIVLFGAIVAGALFFMFPATFEGIAVWRRVLAFLLIFDICSGSVANFTASTSNYYAERPHKRLVFIAVHVHLPLVALLLGIHSWTSIVVWLYTAAGAYVVNAQSGERQVFVSGLLLAAGIGWVPVLYAAEPVMLVAGLLFMLKVLFSFSVDHYRLARNNGGIASGAAVTNDDRQA</sequence>
<protein>
    <submittedName>
        <fullName evidence="2">Uncharacterized protein</fullName>
    </submittedName>
</protein>
<evidence type="ECO:0000313" key="2">
    <source>
        <dbReference type="EMBL" id="MFC0216191.1"/>
    </source>
</evidence>
<feature type="transmembrane region" description="Helical" evidence="1">
    <location>
        <begin position="157"/>
        <end position="174"/>
    </location>
</feature>
<dbReference type="RefSeq" id="WP_377474123.1">
    <property type="nucleotide sequence ID" value="NZ_JBHLWN010000111.1"/>
</dbReference>
<comment type="caution">
    <text evidence="2">The sequence shown here is derived from an EMBL/GenBank/DDBJ whole genome shotgun (WGS) entry which is preliminary data.</text>
</comment>
<feature type="transmembrane region" description="Helical" evidence="1">
    <location>
        <begin position="54"/>
        <end position="75"/>
    </location>
</feature>
<feature type="transmembrane region" description="Helical" evidence="1">
    <location>
        <begin position="87"/>
        <end position="105"/>
    </location>
</feature>
<organism evidence="2 3">
    <name type="scientific">Paenibacillus chartarius</name>
    <dbReference type="NCBI Taxonomy" id="747481"/>
    <lineage>
        <taxon>Bacteria</taxon>
        <taxon>Bacillati</taxon>
        <taxon>Bacillota</taxon>
        <taxon>Bacilli</taxon>
        <taxon>Bacillales</taxon>
        <taxon>Paenibacillaceae</taxon>
        <taxon>Paenibacillus</taxon>
    </lineage>
</organism>
<gene>
    <name evidence="2" type="ORF">ACFFK0_27725</name>
</gene>
<keyword evidence="1" id="KW-1133">Transmembrane helix</keyword>
<feature type="transmembrane region" description="Helical" evidence="1">
    <location>
        <begin position="111"/>
        <end position="126"/>
    </location>
</feature>